<comment type="caution">
    <text evidence="1">The sequence shown here is derived from an EMBL/GenBank/DDBJ whole genome shotgun (WGS) entry which is preliminary data.</text>
</comment>
<accession>A0A8S1H9Q6</accession>
<gene>
    <name evidence="1" type="ORF">CAUJ_LOCUS8046</name>
</gene>
<keyword evidence="2" id="KW-1185">Reference proteome</keyword>
<protein>
    <submittedName>
        <fullName evidence="1">Uncharacterized protein</fullName>
    </submittedName>
</protein>
<sequence length="274" mass="30820">MMMGDDLDEASRRLSFVFFALNSMIFNGKASRIRVGRFAVAEIRSATLRCRSMQLKFDANRRLTSLDGGHCDSRLFDQYRQAARALDPPELREKIRQKRLLFHAESPSLSATGSGTTNVCQAPLASSQSLAVAVQNFLEALGFIFMLRYALDCRPKDPDLSVHQRVNAERLQCPLVQRLARAGLYEFKTSKPFSTTVLSFDRACAANHIVLYMKGPSSNTYTTRCSTLTLPASTSLRYEREARSENVGYEESTYSTGKFSFVWTHVNLLLEVSL</sequence>
<evidence type="ECO:0000313" key="1">
    <source>
        <dbReference type="EMBL" id="CAD6192127.1"/>
    </source>
</evidence>
<evidence type="ECO:0000313" key="2">
    <source>
        <dbReference type="Proteomes" id="UP000835052"/>
    </source>
</evidence>
<proteinExistence type="predicted"/>
<dbReference type="EMBL" id="CAJGYM010000025">
    <property type="protein sequence ID" value="CAD6192127.1"/>
    <property type="molecule type" value="Genomic_DNA"/>
</dbReference>
<name>A0A8S1H9Q6_9PELO</name>
<dbReference type="AlphaFoldDB" id="A0A8S1H9Q6"/>
<dbReference type="Proteomes" id="UP000835052">
    <property type="component" value="Unassembled WGS sequence"/>
</dbReference>
<organism evidence="1 2">
    <name type="scientific">Caenorhabditis auriculariae</name>
    <dbReference type="NCBI Taxonomy" id="2777116"/>
    <lineage>
        <taxon>Eukaryota</taxon>
        <taxon>Metazoa</taxon>
        <taxon>Ecdysozoa</taxon>
        <taxon>Nematoda</taxon>
        <taxon>Chromadorea</taxon>
        <taxon>Rhabditida</taxon>
        <taxon>Rhabditina</taxon>
        <taxon>Rhabditomorpha</taxon>
        <taxon>Rhabditoidea</taxon>
        <taxon>Rhabditidae</taxon>
        <taxon>Peloderinae</taxon>
        <taxon>Caenorhabditis</taxon>
    </lineage>
</organism>
<reference evidence="1" key="1">
    <citation type="submission" date="2020-10" db="EMBL/GenBank/DDBJ databases">
        <authorList>
            <person name="Kikuchi T."/>
        </authorList>
    </citation>
    <scope>NUCLEOTIDE SEQUENCE</scope>
    <source>
        <strain evidence="1">NKZ352</strain>
    </source>
</reference>